<organism evidence="1">
    <name type="scientific">Myoviridae sp. ctj3P51</name>
    <dbReference type="NCBI Taxonomy" id="2826687"/>
    <lineage>
        <taxon>Viruses</taxon>
        <taxon>Duplodnaviria</taxon>
        <taxon>Heunggongvirae</taxon>
        <taxon>Uroviricota</taxon>
        <taxon>Caudoviricetes</taxon>
    </lineage>
</organism>
<dbReference type="EMBL" id="BK015217">
    <property type="protein sequence ID" value="DAD96513.1"/>
    <property type="molecule type" value="Genomic_DNA"/>
</dbReference>
<protein>
    <submittedName>
        <fullName evidence="1">Uncharacterized protein</fullName>
    </submittedName>
</protein>
<accession>A0A8S5NP74</accession>
<dbReference type="GO" id="GO:0005576">
    <property type="term" value="C:extracellular region"/>
    <property type="evidence" value="ECO:0007669"/>
    <property type="project" value="InterPro"/>
</dbReference>
<dbReference type="GO" id="GO:0005179">
    <property type="term" value="F:hormone activity"/>
    <property type="evidence" value="ECO:0007669"/>
    <property type="project" value="InterPro"/>
</dbReference>
<sequence>MILFKLYKMISNLQYGLYYDKIRLDRKYTVREFVSEILDRFRETKGEFNIRFINEKKPTYYYYTYGGGMPQIVWDQLPLNAIVCGGFCTTDDMNHKKIFDILVGRENQ</sequence>
<dbReference type="PROSITE" id="PS00261">
    <property type="entry name" value="GLYCO_HORMONE_BETA_1"/>
    <property type="match status" value="1"/>
</dbReference>
<evidence type="ECO:0000313" key="1">
    <source>
        <dbReference type="EMBL" id="DAD96513.1"/>
    </source>
</evidence>
<proteinExistence type="predicted"/>
<dbReference type="InterPro" id="IPR018245">
    <property type="entry name" value="Gonadotropin_bsu_CS"/>
</dbReference>
<reference evidence="1" key="1">
    <citation type="journal article" date="2021" name="Proc. Natl. Acad. Sci. U.S.A.">
        <title>A Catalog of Tens of Thousands of Viruses from Human Metagenomes Reveals Hidden Associations with Chronic Diseases.</title>
        <authorList>
            <person name="Tisza M.J."/>
            <person name="Buck C.B."/>
        </authorList>
    </citation>
    <scope>NUCLEOTIDE SEQUENCE</scope>
    <source>
        <strain evidence="1">Ctj3P51</strain>
    </source>
</reference>
<name>A0A8S5NP74_9CAUD</name>